<evidence type="ECO:0000256" key="5">
    <source>
        <dbReference type="ARBA" id="ARBA00022771"/>
    </source>
</evidence>
<comment type="catalytic activity">
    <reaction evidence="11 13">
        <text>a 5-hydroxymethyl-2'-deoxycytidine in DNA + 2-oxoglutarate + O2 = a 5-formyl-2'-deoxycytidine in DNA + succinate + CO2 + H2O</text>
        <dbReference type="Rhea" id="RHEA:53828"/>
        <dbReference type="Rhea" id="RHEA-COMP:13315"/>
        <dbReference type="Rhea" id="RHEA-COMP:13656"/>
        <dbReference type="ChEBI" id="CHEBI:15377"/>
        <dbReference type="ChEBI" id="CHEBI:15379"/>
        <dbReference type="ChEBI" id="CHEBI:16526"/>
        <dbReference type="ChEBI" id="CHEBI:16810"/>
        <dbReference type="ChEBI" id="CHEBI:30031"/>
        <dbReference type="ChEBI" id="CHEBI:136731"/>
        <dbReference type="ChEBI" id="CHEBI:137731"/>
        <dbReference type="EC" id="1.14.11.80"/>
    </reaction>
</comment>
<keyword evidence="3" id="KW-0158">Chromosome</keyword>
<comment type="catalytic activity">
    <reaction evidence="10 13">
        <text>a 5-formyl-2'-deoxycytidine in DNA + 2-oxoglutarate + O2 = a 5-carboxyl-2'-deoxycytidine in DNA + succinate + CO2 + H(+)</text>
        <dbReference type="Rhea" id="RHEA:53832"/>
        <dbReference type="Rhea" id="RHEA-COMP:13656"/>
        <dbReference type="Rhea" id="RHEA-COMP:13657"/>
        <dbReference type="ChEBI" id="CHEBI:15378"/>
        <dbReference type="ChEBI" id="CHEBI:15379"/>
        <dbReference type="ChEBI" id="CHEBI:16526"/>
        <dbReference type="ChEBI" id="CHEBI:16810"/>
        <dbReference type="ChEBI" id="CHEBI:30031"/>
        <dbReference type="ChEBI" id="CHEBI:137731"/>
        <dbReference type="ChEBI" id="CHEBI:137732"/>
        <dbReference type="EC" id="1.14.11.80"/>
    </reaction>
</comment>
<dbReference type="GO" id="GO:0070579">
    <property type="term" value="F:DNA 5-methylcytosine dioxygenase activity"/>
    <property type="evidence" value="ECO:0007669"/>
    <property type="project" value="UniProtKB-UniRule"/>
</dbReference>
<evidence type="ECO:0000256" key="11">
    <source>
        <dbReference type="ARBA" id="ARBA00049431"/>
    </source>
</evidence>
<dbReference type="GO" id="GO:0003677">
    <property type="term" value="F:DNA binding"/>
    <property type="evidence" value="ECO:0007669"/>
    <property type="project" value="InterPro"/>
</dbReference>
<feature type="region of interest" description="Disordered" evidence="14">
    <location>
        <begin position="547"/>
        <end position="607"/>
    </location>
</feature>
<feature type="compositionally biased region" description="Basic and acidic residues" evidence="14">
    <location>
        <begin position="722"/>
        <end position="751"/>
    </location>
</feature>
<feature type="domain" description="CXXC-type" evidence="15">
    <location>
        <begin position="37"/>
        <end position="78"/>
    </location>
</feature>
<dbReference type="EC" id="1.14.11.80" evidence="13"/>
<feature type="compositionally biased region" description="Polar residues" evidence="14">
    <location>
        <begin position="579"/>
        <end position="599"/>
    </location>
</feature>
<keyword evidence="7 13" id="KW-0223">Dioxygenase</keyword>
<dbReference type="GO" id="GO:0005694">
    <property type="term" value="C:chromosome"/>
    <property type="evidence" value="ECO:0007669"/>
    <property type="project" value="UniProtKB-SubCell"/>
</dbReference>
<feature type="compositionally biased region" description="Polar residues" evidence="14">
    <location>
        <begin position="783"/>
        <end position="803"/>
    </location>
</feature>
<evidence type="ECO:0000313" key="17">
    <source>
        <dbReference type="Proteomes" id="UP000736164"/>
    </source>
</evidence>
<dbReference type="SMART" id="SM01333">
    <property type="entry name" value="Tet_JBP"/>
    <property type="match status" value="1"/>
</dbReference>
<organism evidence="16 17">
    <name type="scientific">Atractosteus spatula</name>
    <name type="common">Alligator gar</name>
    <name type="synonym">Lepisosteus spatula</name>
    <dbReference type="NCBI Taxonomy" id="7917"/>
    <lineage>
        <taxon>Eukaryota</taxon>
        <taxon>Metazoa</taxon>
        <taxon>Chordata</taxon>
        <taxon>Craniata</taxon>
        <taxon>Vertebrata</taxon>
        <taxon>Euteleostomi</taxon>
        <taxon>Actinopterygii</taxon>
        <taxon>Neopterygii</taxon>
        <taxon>Holostei</taxon>
        <taxon>Semionotiformes</taxon>
        <taxon>Lepisosteidae</taxon>
        <taxon>Atractosteus</taxon>
    </lineage>
</organism>
<evidence type="ECO:0000256" key="14">
    <source>
        <dbReference type="SAM" id="MobiDB-lite"/>
    </source>
</evidence>
<dbReference type="InterPro" id="IPR046942">
    <property type="entry name" value="TET_oxygenase"/>
</dbReference>
<keyword evidence="4 13" id="KW-0479">Metal-binding</keyword>
<dbReference type="Pfam" id="PF12851">
    <property type="entry name" value="Tet_JBP"/>
    <property type="match status" value="1"/>
</dbReference>
<evidence type="ECO:0000256" key="2">
    <source>
        <dbReference type="ARBA" id="ARBA00007502"/>
    </source>
</evidence>
<evidence type="ECO:0000313" key="16">
    <source>
        <dbReference type="EMBL" id="MBN3324376.1"/>
    </source>
</evidence>
<evidence type="ECO:0000256" key="12">
    <source>
        <dbReference type="PROSITE-ProRule" id="PRU00509"/>
    </source>
</evidence>
<feature type="non-terminal residue" evidence="16">
    <location>
        <position position="1"/>
    </location>
</feature>
<feature type="region of interest" description="Disordered" evidence="14">
    <location>
        <begin position="1218"/>
        <end position="1271"/>
    </location>
</feature>
<feature type="region of interest" description="Disordered" evidence="14">
    <location>
        <begin position="783"/>
        <end position="809"/>
    </location>
</feature>
<comment type="catalytic activity">
    <reaction evidence="13">
        <text>a 5-methyl-2'-deoxycytidine in DNA + 2-oxoglutarate + O2 = a 5-hydroxymethyl-2'-deoxycytidine in DNA + succinate + CO2</text>
        <dbReference type="Rhea" id="RHEA:52636"/>
        <dbReference type="Rhea" id="RHEA-COMP:11370"/>
        <dbReference type="Rhea" id="RHEA-COMP:13315"/>
        <dbReference type="ChEBI" id="CHEBI:15379"/>
        <dbReference type="ChEBI" id="CHEBI:16526"/>
        <dbReference type="ChEBI" id="CHEBI:16810"/>
        <dbReference type="ChEBI" id="CHEBI:30031"/>
        <dbReference type="ChEBI" id="CHEBI:85454"/>
        <dbReference type="ChEBI" id="CHEBI:136731"/>
        <dbReference type="EC" id="1.14.11.80"/>
    </reaction>
</comment>
<feature type="region of interest" description="Disordered" evidence="14">
    <location>
        <begin position="408"/>
        <end position="433"/>
    </location>
</feature>
<proteinExistence type="inferred from homology"/>
<dbReference type="InterPro" id="IPR040175">
    <property type="entry name" value="TET1/2/3"/>
</dbReference>
<reference evidence="16" key="1">
    <citation type="journal article" date="2021" name="Cell">
        <title>Tracing the genetic footprints of vertebrate landing in non-teleost ray-finned fishes.</title>
        <authorList>
            <person name="Bi X."/>
            <person name="Wang K."/>
            <person name="Yang L."/>
            <person name="Pan H."/>
            <person name="Jiang H."/>
            <person name="Wei Q."/>
            <person name="Fang M."/>
            <person name="Yu H."/>
            <person name="Zhu C."/>
            <person name="Cai Y."/>
            <person name="He Y."/>
            <person name="Gan X."/>
            <person name="Zeng H."/>
            <person name="Yu D."/>
            <person name="Zhu Y."/>
            <person name="Jiang H."/>
            <person name="Qiu Q."/>
            <person name="Yang H."/>
            <person name="Zhang Y.E."/>
            <person name="Wang W."/>
            <person name="Zhu M."/>
            <person name="He S."/>
            <person name="Zhang G."/>
        </authorList>
    </citation>
    <scope>NUCLEOTIDE SEQUENCE</scope>
    <source>
        <strain evidence="16">Allg_001</strain>
    </source>
</reference>
<name>A0A8J7P836_ATRSP</name>
<dbReference type="EMBL" id="JAAWVO010070603">
    <property type="protein sequence ID" value="MBN3324376.1"/>
    <property type="molecule type" value="Genomic_DNA"/>
</dbReference>
<evidence type="ECO:0000256" key="3">
    <source>
        <dbReference type="ARBA" id="ARBA00022454"/>
    </source>
</evidence>
<evidence type="ECO:0000256" key="4">
    <source>
        <dbReference type="ARBA" id="ARBA00022723"/>
    </source>
</evidence>
<feature type="non-terminal residue" evidence="16">
    <location>
        <position position="1578"/>
    </location>
</feature>
<feature type="region of interest" description="Disordered" evidence="14">
    <location>
        <begin position="1395"/>
        <end position="1423"/>
    </location>
</feature>
<feature type="compositionally biased region" description="Basic and acidic residues" evidence="14">
    <location>
        <begin position="1502"/>
        <end position="1511"/>
    </location>
</feature>
<dbReference type="GO" id="GO:0008270">
    <property type="term" value="F:zinc ion binding"/>
    <property type="evidence" value="ECO:0007669"/>
    <property type="project" value="UniProtKB-UniRule"/>
</dbReference>
<comment type="subcellular location">
    <subcellularLocation>
        <location evidence="1">Chromosome</location>
    </subcellularLocation>
</comment>
<feature type="compositionally biased region" description="Basic and acidic residues" evidence="14">
    <location>
        <begin position="1224"/>
        <end position="1251"/>
    </location>
</feature>
<dbReference type="InterPro" id="IPR002857">
    <property type="entry name" value="Znf_CXXC"/>
</dbReference>
<feature type="compositionally biased region" description="Basic and acidic residues" evidence="14">
    <location>
        <begin position="118"/>
        <end position="137"/>
    </location>
</feature>
<evidence type="ECO:0000256" key="13">
    <source>
        <dbReference type="RuleBase" id="RU367064"/>
    </source>
</evidence>
<comment type="cofactor">
    <cofactor evidence="13">
        <name>Fe(2+)</name>
        <dbReference type="ChEBI" id="CHEBI:29033"/>
    </cofactor>
    <text evidence="13">Binds 1 Fe(2+) ion per subunit.</text>
</comment>
<evidence type="ECO:0000256" key="9">
    <source>
        <dbReference type="ARBA" id="ARBA00023004"/>
    </source>
</evidence>
<feature type="compositionally biased region" description="Polar residues" evidence="14">
    <location>
        <begin position="709"/>
        <end position="721"/>
    </location>
</feature>
<evidence type="ECO:0000256" key="10">
    <source>
        <dbReference type="ARBA" id="ARBA00047840"/>
    </source>
</evidence>
<comment type="similarity">
    <text evidence="2 13">Belongs to the TET family.</text>
</comment>
<feature type="compositionally biased region" description="Polar residues" evidence="14">
    <location>
        <begin position="14"/>
        <end position="31"/>
    </location>
</feature>
<keyword evidence="9 13" id="KW-0408">Iron</keyword>
<evidence type="ECO:0000256" key="6">
    <source>
        <dbReference type="ARBA" id="ARBA00022833"/>
    </source>
</evidence>
<evidence type="ECO:0000256" key="1">
    <source>
        <dbReference type="ARBA" id="ARBA00004286"/>
    </source>
</evidence>
<dbReference type="GO" id="GO:0040029">
    <property type="term" value="P:epigenetic regulation of gene expression"/>
    <property type="evidence" value="ECO:0007669"/>
    <property type="project" value="InterPro"/>
</dbReference>
<feature type="region of interest" description="Disordered" evidence="14">
    <location>
        <begin position="709"/>
        <end position="759"/>
    </location>
</feature>
<keyword evidence="6 13" id="KW-0862">Zinc</keyword>
<keyword evidence="5 12" id="KW-0863">Zinc-finger</keyword>
<dbReference type="GO" id="GO:0045944">
    <property type="term" value="P:positive regulation of transcription by RNA polymerase II"/>
    <property type="evidence" value="ECO:0007669"/>
    <property type="project" value="TreeGrafter"/>
</dbReference>
<evidence type="ECO:0000256" key="8">
    <source>
        <dbReference type="ARBA" id="ARBA00023002"/>
    </source>
</evidence>
<dbReference type="PANTHER" id="PTHR23358:SF2">
    <property type="entry name" value="METHYLCYTOSINE DIOXYGENASE TET1"/>
    <property type="match status" value="1"/>
</dbReference>
<comment type="cofactor">
    <cofactor evidence="13">
        <name>Zn(2+)</name>
        <dbReference type="ChEBI" id="CHEBI:29105"/>
    </cofactor>
    <text evidence="13">The zinc ions have a structural role.</text>
</comment>
<feature type="compositionally biased region" description="Polar residues" evidence="14">
    <location>
        <begin position="547"/>
        <end position="559"/>
    </location>
</feature>
<gene>
    <name evidence="16" type="primary">Tet1</name>
    <name evidence="16" type="ORF">GTO95_0012875</name>
</gene>
<protein>
    <recommendedName>
        <fullName evidence="13">Methylcytosine dioxygenase TET</fullName>
        <ecNumber evidence="13">1.14.11.80</ecNumber>
    </recommendedName>
</protein>
<evidence type="ECO:0000259" key="15">
    <source>
        <dbReference type="PROSITE" id="PS51058"/>
    </source>
</evidence>
<feature type="compositionally biased region" description="Polar residues" evidence="14">
    <location>
        <begin position="1395"/>
        <end position="1408"/>
    </location>
</feature>
<dbReference type="PROSITE" id="PS51058">
    <property type="entry name" value="ZF_CXXC"/>
    <property type="match status" value="1"/>
</dbReference>
<feature type="region of interest" description="Disordered" evidence="14">
    <location>
        <begin position="111"/>
        <end position="162"/>
    </location>
</feature>
<evidence type="ECO:0000256" key="7">
    <source>
        <dbReference type="ARBA" id="ARBA00022964"/>
    </source>
</evidence>
<accession>A0A8J7P836</accession>
<feature type="region of interest" description="Disordered" evidence="14">
    <location>
        <begin position="223"/>
        <end position="253"/>
    </location>
</feature>
<dbReference type="GO" id="GO:0141166">
    <property type="term" value="P:chromosomal 5-methylcytosine DNA demethylation pathway"/>
    <property type="evidence" value="ECO:0007669"/>
    <property type="project" value="UniProtKB-UniRule"/>
</dbReference>
<dbReference type="GO" id="GO:0005634">
    <property type="term" value="C:nucleus"/>
    <property type="evidence" value="ECO:0007669"/>
    <property type="project" value="UniProtKB-UniRule"/>
</dbReference>
<keyword evidence="8 13" id="KW-0560">Oxidoreductase</keyword>
<dbReference type="Proteomes" id="UP000736164">
    <property type="component" value="Unassembled WGS sequence"/>
</dbReference>
<feature type="region of interest" description="Disordered" evidence="14">
    <location>
        <begin position="1502"/>
        <end position="1540"/>
    </location>
</feature>
<comment type="caution">
    <text evidence="16">The sequence shown here is derived from an EMBL/GenBank/DDBJ whole genome shotgun (WGS) entry which is preliminary data.</text>
</comment>
<feature type="region of interest" description="Disordered" evidence="14">
    <location>
        <begin position="13"/>
        <end position="34"/>
    </location>
</feature>
<dbReference type="InterPro" id="IPR024779">
    <property type="entry name" value="2OGFeDO_JBP1/TET_oxygenase_dom"/>
</dbReference>
<dbReference type="PANTHER" id="PTHR23358">
    <property type="entry name" value="METHYLCYTOSINE DIOXYGENASE TET"/>
    <property type="match status" value="1"/>
</dbReference>
<keyword evidence="17" id="KW-1185">Reference proteome</keyword>
<feature type="compositionally biased region" description="Polar residues" evidence="14">
    <location>
        <begin position="1252"/>
        <end position="1267"/>
    </location>
</feature>
<sequence>MGQELRCLDLTIPGVSTSRPSSEVGSQYVSSDQEKRDKKKRRRCGVCEPCLRKINCGECSCCRNRKTGHQICKLRKCMELRKKPSLLSSSQIKKISLILQACPARLQHQQPATALQRYDNDTRGSLKNEVGSKDTTKPPRKTRVSKVESHGHSVNGTKSSQMEESFSMQEEDLALQIYPIPPVVKEEQDAHPILEKEQVGDGAQQPSHLCVSGDNPENWNHNGERKTSCLESPPNFQESFPWHPRNSPKSKAESLLEDTVPLKKIKLEENCVGIHHQISLAQLESDGDYEDGLTTLAAVVCYSISKRQAVSDGITKPISPFSRNETCKLEETEVTTDDACSTSGATNGATSLENIDASFCRNSLVLSHPSLQSLVEKRNISIEQAIAIEALTELSVIPLQNLAQTAETCHSPEVSTPPPGKAELPNDKNSASDSCLRDTLTVGSLQHENATLPALLHNQGSINNSQTLLSTGKLSLQDLLEASSLTDKIQTHVSPEKQCSYIEQSLSVHRDHTIFRTQGVRNKDEEDVAAQLAQLAFIIESSHKKGQVNSSGVDETSTAHLAPHPPQGLPLQPIKNNHHSLLQGLSTSPLKKTRTPPSKQRTKKAQLQKLADTNGHLWGQSPVNHVGHFPKRGANTKAPQRTKVQKVFPQRQMVQNHKSPLFPPQTQIDLKSYLAEVSQDKQALIYQNNPQDGVKSELLEHNSLLQSVSCKNSGLPPSNDSSELHPDWNTDGHLTQKSEHLEGSLRQKTECDSNTQVAQSLDGQQHGANLDTGSAKVQFHVQASQDRNEPPSSKMYSNESKISSLGHLPPASTTEGCIKIETSGSVTVLSTSNLNSSGVETNFNGESTPTKNTLNSFLESPLNFLDTPTKNLIDTPSKKGSDFPTCDCVEQIIEKEEGPYYTHLGSGPSVSAVREMMENRYGEKGKAVRVEVVVYTGKEGKSSQGCPIAKWVIRRASVEEKLLCLVRKRAGHCCQNAVVVILILAWEGIPRIVADTLYQELTETLCKYGSPTSRRCALNEDRTCACQGLDPETSGTSFSFGCSWSMYFNGCKFARSKFPRRFRLLGDDPIEEGKLESNLQNLATDLAPVYKKLAPEAFKNQVEQEHLGIDCRLGLKEGKPFSGVTACVDFCAHAHKDTHNMNNGSTVVCTLTKEDNRAVRNIPEDEQLHVLPLYKISDTDEFGSVEGQRAKMETGALQALSAFPREVRLLAEPVKSARKKKLEAKRAAAEKQNSQERKQTSPAKLKNDQERSSQCITGCTSSSQSPSLKMEPQDYYNSFKLPRQTGIGNYLLENYNPSAPYDISKMYPLPSVMPNAGMEALSKFHPSFSVPYGCLGLPANQNFVPPLLKYNSLGNAVNGYAAGLPEQKRFRNQNLIANPMGTGQSEIHRNWQTLKTEPNKKNSNSLLTPESPAPEAKPGEVWSDSEHNFLDADIGGVAVAPSHGSILIECARRELHATTPIKKPNRSHPTRISLVFYQHKSLNEPKHGLALWEAKMAERAKEREEEAERLGGAEGGPARPRNKKAKPGGGAGKEEVHQEERELLQIPTRRALAITRDGVITVSSYALTQVTGPYNRWV</sequence>
<comment type="function">
    <text evidence="13">Dioxygenase that catalyzes the conversion of the modified genomic base 5-methylcytosine (5mC) into 5-hydroxymethylcytosine (5hmC) and plays a key role in epigenetic chromatin reprogramming during embryonic development.</text>
</comment>